<feature type="transmembrane region" description="Helical" evidence="1">
    <location>
        <begin position="15"/>
        <end position="34"/>
    </location>
</feature>
<dbReference type="AlphaFoldDB" id="A0AA38LBM1"/>
<keyword evidence="3" id="KW-1185">Reference proteome</keyword>
<feature type="non-terminal residue" evidence="2">
    <location>
        <position position="52"/>
    </location>
</feature>
<gene>
    <name evidence="2" type="ORF">KI387_023259</name>
</gene>
<name>A0AA38LBM1_TAXCH</name>
<protein>
    <submittedName>
        <fullName evidence="2">Uncharacterized protein</fullName>
    </submittedName>
</protein>
<sequence>EEIFSEEVESPKKRFLGFLRSALDFFLPLCRFLFGEDMKFYKSMLGKKSLLK</sequence>
<reference evidence="2 3" key="1">
    <citation type="journal article" date="2021" name="Nat. Plants">
        <title>The Taxus genome provides insights into paclitaxel biosynthesis.</title>
        <authorList>
            <person name="Xiong X."/>
            <person name="Gou J."/>
            <person name="Liao Q."/>
            <person name="Li Y."/>
            <person name="Zhou Q."/>
            <person name="Bi G."/>
            <person name="Li C."/>
            <person name="Du R."/>
            <person name="Wang X."/>
            <person name="Sun T."/>
            <person name="Guo L."/>
            <person name="Liang H."/>
            <person name="Lu P."/>
            <person name="Wu Y."/>
            <person name="Zhang Z."/>
            <person name="Ro D.K."/>
            <person name="Shang Y."/>
            <person name="Huang S."/>
            <person name="Yan J."/>
        </authorList>
    </citation>
    <scope>NUCLEOTIDE SEQUENCE [LARGE SCALE GENOMIC DNA]</scope>
    <source>
        <strain evidence="2">Ta-2019</strain>
    </source>
</reference>
<dbReference type="Proteomes" id="UP000824469">
    <property type="component" value="Unassembled WGS sequence"/>
</dbReference>
<keyword evidence="1" id="KW-0812">Transmembrane</keyword>
<evidence type="ECO:0000313" key="3">
    <source>
        <dbReference type="Proteomes" id="UP000824469"/>
    </source>
</evidence>
<keyword evidence="1" id="KW-0472">Membrane</keyword>
<feature type="non-terminal residue" evidence="2">
    <location>
        <position position="1"/>
    </location>
</feature>
<proteinExistence type="predicted"/>
<accession>A0AA38LBM1</accession>
<organism evidence="2 3">
    <name type="scientific">Taxus chinensis</name>
    <name type="common">Chinese yew</name>
    <name type="synonym">Taxus wallichiana var. chinensis</name>
    <dbReference type="NCBI Taxonomy" id="29808"/>
    <lineage>
        <taxon>Eukaryota</taxon>
        <taxon>Viridiplantae</taxon>
        <taxon>Streptophyta</taxon>
        <taxon>Embryophyta</taxon>
        <taxon>Tracheophyta</taxon>
        <taxon>Spermatophyta</taxon>
        <taxon>Pinopsida</taxon>
        <taxon>Pinidae</taxon>
        <taxon>Conifers II</taxon>
        <taxon>Cupressales</taxon>
        <taxon>Taxaceae</taxon>
        <taxon>Taxus</taxon>
    </lineage>
</organism>
<keyword evidence="1" id="KW-1133">Transmembrane helix</keyword>
<evidence type="ECO:0000256" key="1">
    <source>
        <dbReference type="SAM" id="Phobius"/>
    </source>
</evidence>
<dbReference type="EMBL" id="JAHRHJ020000005">
    <property type="protein sequence ID" value="KAH9314632.1"/>
    <property type="molecule type" value="Genomic_DNA"/>
</dbReference>
<comment type="caution">
    <text evidence="2">The sequence shown here is derived from an EMBL/GenBank/DDBJ whole genome shotgun (WGS) entry which is preliminary data.</text>
</comment>
<evidence type="ECO:0000313" key="2">
    <source>
        <dbReference type="EMBL" id="KAH9314632.1"/>
    </source>
</evidence>